<organism evidence="1 2">
    <name type="scientific">Imbroritus primus</name>
    <dbReference type="NCBI Taxonomy" id="3058603"/>
    <lineage>
        <taxon>Bacteria</taxon>
        <taxon>Pseudomonadati</taxon>
        <taxon>Pseudomonadota</taxon>
        <taxon>Betaproteobacteria</taxon>
        <taxon>Burkholderiales</taxon>
        <taxon>Burkholderiaceae</taxon>
        <taxon>Imbroritus</taxon>
    </lineage>
</organism>
<proteinExistence type="predicted"/>
<name>A0ACD3SQC6_9BURK</name>
<evidence type="ECO:0000313" key="1">
    <source>
        <dbReference type="EMBL" id="TMS58378.1"/>
    </source>
</evidence>
<dbReference type="Proteomes" id="UP000004277">
    <property type="component" value="Unassembled WGS sequence"/>
</dbReference>
<accession>A0ACD3SQC6</accession>
<protein>
    <submittedName>
        <fullName evidence="1">Calcineurin-like phosphoesterase 5</fullName>
    </submittedName>
</protein>
<reference evidence="1" key="1">
    <citation type="submission" date="2019-05" db="EMBL/GenBank/DDBJ databases">
        <title>Revised genome assembly of Burkholderiaceae (previously Ralstonia) sp. PBA.</title>
        <authorList>
            <person name="Gan H.M."/>
        </authorList>
    </citation>
    <scope>NUCLEOTIDE SEQUENCE</scope>
    <source>
        <strain evidence="1">PBA</strain>
    </source>
</reference>
<gene>
    <name evidence="1" type="ORF">MW7_006460</name>
</gene>
<sequence length="687" mass="75821">MPHLPHATLGAPLFSFVVVADTHINEQDGASASPYLTNRLANDRARHVFQEIAAMDPPPRFVVHLGDIVNPVPSLPTFHDAVARYREIAQPVTLPVHLVPGNHDVGDKCVEWMPAGQVCDAYLATYREAFGQDFYAFDEEGLRCIIVNSLLLNSGLPDEARQRAWLEEQIATAGQRRVFLFMHYPPYIFAPDERANYDNVDEPARSWLLDLIRRPGVEAVFAGHVHNFWYDRVGAAEFYMLPSTAFLRHDFTEFYRVAPATEFGRGDADKFGYFIVDVYTRGHVAHPVRTMGRHSQAGAPAAPSRTLHLTHPKTATFDDVGVELRHPWTERMQITATGGVQEFGRKWARNDYPLLALWEMGARLSKVTDMDLHDPEARARMAQMARFGHRYIVTTLGVPKAASLEAQPAQCGVAAFEVNLTGASFQRQQEALRAARQATGAAIYYARIAAFDDSHYDGKHFSHFVKSGLTLDELAEQRETLMVARAAGVIDGVTVRLDAEEPLCPAAHVLAAFAEETGCLVLASLKTSGPNLATERAEDDVLAARAAQAMILSKALRGVRFVFDTFMDVDRGYYPRHGLIDRRFTPRPAATVFRMLNAVLAAATAFRLVSHNDDAAGILHFEADGALYRLLCMDARAMTAQLAALPAETVIHGLADGETGAAAMWLRRLQDMPAGEAGALQVLLARA</sequence>
<keyword evidence="2" id="KW-1185">Reference proteome</keyword>
<comment type="caution">
    <text evidence="1">The sequence shown here is derived from an EMBL/GenBank/DDBJ whole genome shotgun (WGS) entry which is preliminary data.</text>
</comment>
<evidence type="ECO:0000313" key="2">
    <source>
        <dbReference type="Proteomes" id="UP000004277"/>
    </source>
</evidence>
<dbReference type="EMBL" id="AKCV02000015">
    <property type="protein sequence ID" value="TMS58378.1"/>
    <property type="molecule type" value="Genomic_DNA"/>
</dbReference>